<organism evidence="2 3">
    <name type="scientific">Pseudomonas donghuensis</name>
    <dbReference type="NCBI Taxonomy" id="1163398"/>
    <lineage>
        <taxon>Bacteria</taxon>
        <taxon>Pseudomonadati</taxon>
        <taxon>Pseudomonadota</taxon>
        <taxon>Gammaproteobacteria</taxon>
        <taxon>Pseudomonadales</taxon>
        <taxon>Pseudomonadaceae</taxon>
        <taxon>Pseudomonas</taxon>
    </lineage>
</organism>
<reference evidence="2 3" key="1">
    <citation type="journal article" date="2014" name="Genome Announc.">
        <title>Genome Sequence of Pseudomonas sp. Strain P482, a Tomato Rhizosphere Isolate with Broad-Spectrum Antimicrobial Activity.</title>
        <authorList>
            <person name="Krzyzanowska D.M."/>
            <person name="Ossowicki A."/>
            <person name="Jafra S."/>
        </authorList>
    </citation>
    <scope>NUCLEOTIDE SEQUENCE [LARGE SCALE GENOMIC DNA]</scope>
    <source>
        <strain evidence="2 3">P482</strain>
    </source>
</reference>
<dbReference type="InterPro" id="IPR029030">
    <property type="entry name" value="Caspase-like_dom_sf"/>
</dbReference>
<dbReference type="InterPro" id="IPR011600">
    <property type="entry name" value="Pept_C14_caspase"/>
</dbReference>
<dbReference type="AlphaFoldDB" id="A0AAP0SJW5"/>
<sequence length="616" mass="66364">MSRNVGLIAVGVDHTGILDSLKGAASGALQFARWLEEQQQFGISPSISVLTDQNDQVVEAKAIQTAARDLLAVGGLDLLILYFSGHGIVKNGADEQVLLSNVKDYPDEAINIAATALNARHIGVPHVVIISDACRNAVDPFGSLGQVSGRPAVKRGAVVGIKPGKVDIFYATEPSQTAKEYKGEGFFTKVLLEALQSPPTEICETWPGSSVPIIPTWLLEDYLYNQVPTRAQQQTPRFEQTPDIIVQARQPLFLGYASPPLVFASPPPLPGPGPLDYGLPAGAGAPYFEQIQILPLPDLFPADLRVTSRNQAIQQVASSFLKEPEAYISTTLLEQAGLDEAYRRNLQRYTALPQSLAESGLRIIGSQAISVLVAPGQAAPLVQTHDQQSIISLAPSAQAQSVIVTFSDDTLIVLPVMPGYIGTVHVDEGLVQSVSFEMGMTLAQTFAQTPSRRLHLHHLQALAAAFASSAKLRTLAATQASSFADVLRQEKRLDPTLGIYAAYAYLLAADDQGVRSVLSYFLDYQASSQPPLPVPFDVALLAGALASGKRKARPLIAPFCPMMSLGWTVLAAHGKNQKLHPAILEAGKYRLNTEWSTFRRRDTQPLIEAFLQGELS</sequence>
<dbReference type="RefSeq" id="WP_081839651.1">
    <property type="nucleotide sequence ID" value="NZ_CP071706.1"/>
</dbReference>
<reference evidence="2 3" key="2">
    <citation type="journal article" date="2016" name="Front. Microbiol.">
        <title>When Genome-Based Approach Meets the 'Old but Good': Revealing Genes Involved in the Antibacterial Activity of Pseudomonas sp. P482 against Soft Rot Pathogens.</title>
        <authorList>
            <person name="Krzyzanowska D.M."/>
            <person name="Ossowicki A."/>
            <person name="Rajewska M."/>
            <person name="Maciag T."/>
            <person name="Jablonska M."/>
            <person name="Obuchowski M."/>
            <person name="Heeb S."/>
            <person name="Jafra S."/>
        </authorList>
    </citation>
    <scope>NUCLEOTIDE SEQUENCE [LARGE SCALE GENOMIC DNA]</scope>
    <source>
        <strain evidence="2 3">P482</strain>
    </source>
</reference>
<proteinExistence type="predicted"/>
<dbReference type="SUPFAM" id="SSF52129">
    <property type="entry name" value="Caspase-like"/>
    <property type="match status" value="1"/>
</dbReference>
<gene>
    <name evidence="2" type="ORF">BV82_2067</name>
</gene>
<name>A0AAP0SJW5_9PSED</name>
<accession>A0AAP0SJW5</accession>
<protein>
    <submittedName>
        <fullName evidence="2">Caspase family protein</fullName>
    </submittedName>
</protein>
<evidence type="ECO:0000313" key="3">
    <source>
        <dbReference type="Proteomes" id="UP000027121"/>
    </source>
</evidence>
<dbReference type="Pfam" id="PF00656">
    <property type="entry name" value="Peptidase_C14"/>
    <property type="match status" value="1"/>
</dbReference>
<dbReference type="Gene3D" id="3.40.50.1460">
    <property type="match status" value="1"/>
</dbReference>
<keyword evidence="3" id="KW-1185">Reference proteome</keyword>
<dbReference type="GeneID" id="98283730"/>
<dbReference type="GO" id="GO:0006508">
    <property type="term" value="P:proteolysis"/>
    <property type="evidence" value="ECO:0007669"/>
    <property type="project" value="InterPro"/>
</dbReference>
<dbReference type="KEGG" id="pdw:BV82_2067"/>
<feature type="domain" description="Peptidase C14 caspase" evidence="1">
    <location>
        <begin position="20"/>
        <end position="198"/>
    </location>
</feature>
<evidence type="ECO:0000313" key="2">
    <source>
        <dbReference type="EMBL" id="KDO00055.1"/>
    </source>
</evidence>
<dbReference type="EMBL" id="CP071706">
    <property type="protein sequence ID" value="KDO00055.1"/>
    <property type="molecule type" value="Genomic_DNA"/>
</dbReference>
<dbReference type="GO" id="GO:0004197">
    <property type="term" value="F:cysteine-type endopeptidase activity"/>
    <property type="evidence" value="ECO:0007669"/>
    <property type="project" value="InterPro"/>
</dbReference>
<dbReference type="Proteomes" id="UP000027121">
    <property type="component" value="Chromosome"/>
</dbReference>
<evidence type="ECO:0000259" key="1">
    <source>
        <dbReference type="Pfam" id="PF00656"/>
    </source>
</evidence>